<evidence type="ECO:0000313" key="5">
    <source>
        <dbReference type="EMBL" id="KAJ4462998.1"/>
    </source>
</evidence>
<dbReference type="SMART" id="SM00320">
    <property type="entry name" value="WD40"/>
    <property type="match status" value="7"/>
</dbReference>
<dbReference type="PRINTS" id="PR00320">
    <property type="entry name" value="GPROTEINBRPT"/>
</dbReference>
<dbReference type="Gene3D" id="2.130.10.10">
    <property type="entry name" value="YVTN repeat-like/Quinoprotein amine dehydrogenase"/>
    <property type="match status" value="1"/>
</dbReference>
<evidence type="ECO:0000256" key="2">
    <source>
        <dbReference type="ARBA" id="ARBA00022574"/>
    </source>
</evidence>
<comment type="similarity">
    <text evidence="1">Belongs to the WD repeat G protein beta family. Ribosomal protein RACK1 subfamily.</text>
</comment>
<dbReference type="InterPro" id="IPR020472">
    <property type="entry name" value="WD40_PAC1"/>
</dbReference>
<dbReference type="InterPro" id="IPR019775">
    <property type="entry name" value="WD40_repeat_CS"/>
</dbReference>
<dbReference type="PROSITE" id="PS50294">
    <property type="entry name" value="WD_REPEATS_REGION"/>
    <property type="match status" value="5"/>
</dbReference>
<evidence type="ECO:0000256" key="3">
    <source>
        <dbReference type="ARBA" id="ARBA00022737"/>
    </source>
</evidence>
<feature type="repeat" description="WD" evidence="4">
    <location>
        <begin position="294"/>
        <end position="321"/>
    </location>
</feature>
<keyword evidence="2 4" id="KW-0853">WD repeat</keyword>
<dbReference type="SUPFAM" id="SSF50978">
    <property type="entry name" value="WD40 repeat-like"/>
    <property type="match status" value="1"/>
</dbReference>
<dbReference type="InterPro" id="IPR045223">
    <property type="entry name" value="RACK1-like"/>
</dbReference>
<feature type="repeat" description="WD" evidence="4">
    <location>
        <begin position="148"/>
        <end position="182"/>
    </location>
</feature>
<sequence length="321" mass="35678">MERTEAAAALCIPKGVLRGHDGWVTSLAATNDLIISGSRDKSVMMWALNDSTEHDALPFVPRRRMTGHNHFVEDVILSSDGQYALSASWDKTLRLWDINSGVSTQLFRDHQGDVLCVAFSPDNRQIVSGARDKTIKLWNTLGECKYTIQECTEWVTSAKFSPRPDDTCLVTAGYDRLVRVWDKNTCQLKTALEGHTGYINAVAISPDGSLCASGGKDTSCNLWDLQEGKYLFTLDCGDIINDLVFSPARYWLITACDSGIKIWCLETKTLVVELQLQSEELEGETPNKMPRCLSVAFSEDGLHLFAGYSDGNIRIWDVPSK</sequence>
<dbReference type="PANTHER" id="PTHR19868">
    <property type="entry name" value="RECEPTOR FOR ACTIVATED PROTEIN KINASE C RACK1"/>
    <property type="match status" value="1"/>
</dbReference>
<feature type="repeat" description="WD" evidence="4">
    <location>
        <begin position="17"/>
        <end position="56"/>
    </location>
</feature>
<dbReference type="InterPro" id="IPR001680">
    <property type="entry name" value="WD40_rpt"/>
</dbReference>
<feature type="repeat" description="WD" evidence="4">
    <location>
        <begin position="192"/>
        <end position="233"/>
    </location>
</feature>
<dbReference type="PROSITE" id="PS50082">
    <property type="entry name" value="WD_REPEATS_2"/>
    <property type="match status" value="6"/>
</dbReference>
<protein>
    <submittedName>
        <fullName evidence="5">Guanine nucleotide-binding protein</fullName>
    </submittedName>
</protein>
<evidence type="ECO:0000256" key="4">
    <source>
        <dbReference type="PROSITE-ProRule" id="PRU00221"/>
    </source>
</evidence>
<evidence type="ECO:0000256" key="1">
    <source>
        <dbReference type="ARBA" id="ARBA00007253"/>
    </source>
</evidence>
<feature type="repeat" description="WD" evidence="4">
    <location>
        <begin position="107"/>
        <end position="139"/>
    </location>
</feature>
<organism evidence="5 6">
    <name type="scientific">Paratrimastix pyriformis</name>
    <dbReference type="NCBI Taxonomy" id="342808"/>
    <lineage>
        <taxon>Eukaryota</taxon>
        <taxon>Metamonada</taxon>
        <taxon>Preaxostyla</taxon>
        <taxon>Paratrimastigidae</taxon>
        <taxon>Paratrimastix</taxon>
    </lineage>
</organism>
<dbReference type="PROSITE" id="PS00678">
    <property type="entry name" value="WD_REPEATS_1"/>
    <property type="match status" value="3"/>
</dbReference>
<dbReference type="Proteomes" id="UP001141327">
    <property type="component" value="Unassembled WGS sequence"/>
</dbReference>
<accession>A0ABQ8UVT2</accession>
<name>A0ABQ8UVT2_9EUKA</name>
<keyword evidence="3" id="KW-0677">Repeat</keyword>
<keyword evidence="6" id="KW-1185">Reference proteome</keyword>
<comment type="caution">
    <text evidence="5">The sequence shown here is derived from an EMBL/GenBank/DDBJ whole genome shotgun (WGS) entry which is preliminary data.</text>
</comment>
<dbReference type="CDD" id="cd00200">
    <property type="entry name" value="WD40"/>
    <property type="match status" value="1"/>
</dbReference>
<dbReference type="InterPro" id="IPR036322">
    <property type="entry name" value="WD40_repeat_dom_sf"/>
</dbReference>
<dbReference type="Pfam" id="PF00400">
    <property type="entry name" value="WD40"/>
    <property type="match status" value="7"/>
</dbReference>
<reference evidence="5" key="1">
    <citation type="journal article" date="2022" name="bioRxiv">
        <title>Genomics of Preaxostyla Flagellates Illuminates Evolutionary Transitions and the Path Towards Mitochondrial Loss.</title>
        <authorList>
            <person name="Novak L.V.F."/>
            <person name="Treitli S.C."/>
            <person name="Pyrih J."/>
            <person name="Halakuc P."/>
            <person name="Pipaliya S.V."/>
            <person name="Vacek V."/>
            <person name="Brzon O."/>
            <person name="Soukal P."/>
            <person name="Eme L."/>
            <person name="Dacks J.B."/>
            <person name="Karnkowska A."/>
            <person name="Elias M."/>
            <person name="Hampl V."/>
        </authorList>
    </citation>
    <scope>NUCLEOTIDE SEQUENCE</scope>
    <source>
        <strain evidence="5">RCP-MX</strain>
    </source>
</reference>
<proteinExistence type="inferred from homology"/>
<gene>
    <name evidence="5" type="ORF">PAPYR_234</name>
</gene>
<dbReference type="InterPro" id="IPR015943">
    <property type="entry name" value="WD40/YVTN_repeat-like_dom_sf"/>
</dbReference>
<dbReference type="EMBL" id="JAPMOS010000001">
    <property type="protein sequence ID" value="KAJ4462998.1"/>
    <property type="molecule type" value="Genomic_DNA"/>
</dbReference>
<evidence type="ECO:0000313" key="6">
    <source>
        <dbReference type="Proteomes" id="UP001141327"/>
    </source>
</evidence>
<feature type="repeat" description="WD" evidence="4">
    <location>
        <begin position="65"/>
        <end position="106"/>
    </location>
</feature>